<evidence type="ECO:0000256" key="2">
    <source>
        <dbReference type="ARBA" id="ARBA00022454"/>
    </source>
</evidence>
<evidence type="ECO:0000256" key="8">
    <source>
        <dbReference type="SAM" id="MobiDB-lite"/>
    </source>
</evidence>
<keyword evidence="4" id="KW-0808">Transferase</keyword>
<dbReference type="InterPro" id="IPR003616">
    <property type="entry name" value="Post-SET_dom"/>
</dbReference>
<feature type="compositionally biased region" description="Low complexity" evidence="8">
    <location>
        <begin position="143"/>
        <end position="154"/>
    </location>
</feature>
<dbReference type="OrthoDB" id="308383at2759"/>
<dbReference type="GO" id="GO:0005634">
    <property type="term" value="C:nucleus"/>
    <property type="evidence" value="ECO:0007669"/>
    <property type="project" value="InterPro"/>
</dbReference>
<dbReference type="SUPFAM" id="SSF82199">
    <property type="entry name" value="SET domain"/>
    <property type="match status" value="1"/>
</dbReference>
<dbReference type="EMBL" id="SWKU01000050">
    <property type="protein sequence ID" value="KAF2993606.1"/>
    <property type="molecule type" value="Genomic_DNA"/>
</dbReference>
<evidence type="ECO:0000313" key="11">
    <source>
        <dbReference type="EMBL" id="KAF2993606.1"/>
    </source>
</evidence>
<dbReference type="PANTHER" id="PTHR46223">
    <property type="entry name" value="HISTONE-LYSINE N-METHYLTRANSFERASE SUV39H"/>
    <property type="match status" value="1"/>
</dbReference>
<organism evidence="11 12">
    <name type="scientific">Curvularia kusanoi</name>
    <name type="common">Cochliobolus kusanoi</name>
    <dbReference type="NCBI Taxonomy" id="90978"/>
    <lineage>
        <taxon>Eukaryota</taxon>
        <taxon>Fungi</taxon>
        <taxon>Dikarya</taxon>
        <taxon>Ascomycota</taxon>
        <taxon>Pezizomycotina</taxon>
        <taxon>Dothideomycetes</taxon>
        <taxon>Pleosporomycetidae</taxon>
        <taxon>Pleosporales</taxon>
        <taxon>Pleosporineae</taxon>
        <taxon>Pleosporaceae</taxon>
        <taxon>Curvularia</taxon>
    </lineage>
</organism>
<evidence type="ECO:0000256" key="1">
    <source>
        <dbReference type="ARBA" id="ARBA00004286"/>
    </source>
</evidence>
<dbReference type="AlphaFoldDB" id="A0A9P4W5Y1"/>
<dbReference type="InterPro" id="IPR007728">
    <property type="entry name" value="Pre-SET_dom"/>
</dbReference>
<keyword evidence="7" id="KW-0862">Zinc</keyword>
<feature type="compositionally biased region" description="Polar residues" evidence="8">
    <location>
        <begin position="132"/>
        <end position="142"/>
    </location>
</feature>
<keyword evidence="3" id="KW-0489">Methyltransferase</keyword>
<evidence type="ECO:0000256" key="5">
    <source>
        <dbReference type="ARBA" id="ARBA00022691"/>
    </source>
</evidence>
<feature type="domain" description="Post-SET" evidence="10">
    <location>
        <begin position="522"/>
        <end position="538"/>
    </location>
</feature>
<dbReference type="SMART" id="SM00317">
    <property type="entry name" value="SET"/>
    <property type="match status" value="1"/>
</dbReference>
<evidence type="ECO:0000256" key="4">
    <source>
        <dbReference type="ARBA" id="ARBA00022679"/>
    </source>
</evidence>
<dbReference type="GO" id="GO:0042054">
    <property type="term" value="F:histone methyltransferase activity"/>
    <property type="evidence" value="ECO:0007669"/>
    <property type="project" value="InterPro"/>
</dbReference>
<evidence type="ECO:0000313" key="12">
    <source>
        <dbReference type="Proteomes" id="UP000801428"/>
    </source>
</evidence>
<sequence>MPAKVVVPSGSRHRQKVAKNKASRAYVVQAIVSNRVKDGVRTPSNFTTLVDEQFLVLWRTESKTTHPPLSWHLINELRSCLEFVQIYLEEDLEEREQLRRKSQTQIVIPSRKRKTPDVGYEIERRPSPFDRQLQQADQTPPTSRSSSVSINASSTLAPTPDVYNGLLEKDEHGIVFCRPASGPDVVSISLSTLLTPEMKQEALRADVKTAHTLIRAAYVQKLTKVPGPPVTLINTVDATTPSLRFRFIDNYKLTEGTYQPPPEAAEGCTQCPPRGPRNIGCEYTQKCECLELAAVDEGRLKDEEQSRYERCLAEGLSTLGLPKKFPYFTEGTKVNHAGALVPFYLNSRNPIYECNENCKCGPHCRNKNVQFGRKVKLEIFKTGSGRGWGLRCNEPLHQGQFIDTYRGEIITDEEATRREENSSKAKGSYLYSLDKFLGTEEFEHEPYVVDGEFMGGPSKFMNHSCEPNCRQYTVSYNKSNIYIYDIALFACRDIGAGEELTFDYLDKEDDGEEVEEPELGSDSILCLCGSSKCRKWLWR</sequence>
<feature type="domain" description="SET" evidence="9">
    <location>
        <begin position="375"/>
        <end position="505"/>
    </location>
</feature>
<proteinExistence type="predicted"/>
<dbReference type="GO" id="GO:0005694">
    <property type="term" value="C:chromosome"/>
    <property type="evidence" value="ECO:0007669"/>
    <property type="project" value="UniProtKB-SubCell"/>
</dbReference>
<dbReference type="InterPro" id="IPR050973">
    <property type="entry name" value="H3K9_Histone-Lys_N-MTase"/>
</dbReference>
<dbReference type="Proteomes" id="UP000801428">
    <property type="component" value="Unassembled WGS sequence"/>
</dbReference>
<evidence type="ECO:0000256" key="6">
    <source>
        <dbReference type="ARBA" id="ARBA00022723"/>
    </source>
</evidence>
<dbReference type="GO" id="GO:0032259">
    <property type="term" value="P:methylation"/>
    <property type="evidence" value="ECO:0007669"/>
    <property type="project" value="UniProtKB-KW"/>
</dbReference>
<reference evidence="11" key="1">
    <citation type="submission" date="2019-04" db="EMBL/GenBank/DDBJ databases">
        <title>Sequencing of skin fungus with MAO and IRED activity.</title>
        <authorList>
            <person name="Marsaioli A.J."/>
            <person name="Bonatto J.M.C."/>
            <person name="Reis Junior O."/>
        </authorList>
    </citation>
    <scope>NUCLEOTIDE SEQUENCE</scope>
    <source>
        <strain evidence="11">30M1</strain>
    </source>
</reference>
<dbReference type="Gene3D" id="2.170.270.10">
    <property type="entry name" value="SET domain"/>
    <property type="match status" value="1"/>
</dbReference>
<dbReference type="PROSITE" id="PS50868">
    <property type="entry name" value="POST_SET"/>
    <property type="match status" value="1"/>
</dbReference>
<gene>
    <name evidence="11" type="ORF">E8E13_001524</name>
</gene>
<accession>A0A9P4W5Y1</accession>
<evidence type="ECO:0008006" key="13">
    <source>
        <dbReference type="Google" id="ProtNLM"/>
    </source>
</evidence>
<keyword evidence="12" id="KW-1185">Reference proteome</keyword>
<keyword evidence="5" id="KW-0949">S-adenosyl-L-methionine</keyword>
<protein>
    <recommendedName>
        <fullName evidence="13">SET domain-containing protein</fullName>
    </recommendedName>
</protein>
<dbReference type="Pfam" id="PF05033">
    <property type="entry name" value="Pre-SET"/>
    <property type="match status" value="1"/>
</dbReference>
<feature type="region of interest" description="Disordered" evidence="8">
    <location>
        <begin position="105"/>
        <end position="154"/>
    </location>
</feature>
<keyword evidence="6" id="KW-0479">Metal-binding</keyword>
<comment type="subcellular location">
    <subcellularLocation>
        <location evidence="1">Chromosome</location>
    </subcellularLocation>
</comment>
<dbReference type="InterPro" id="IPR046341">
    <property type="entry name" value="SET_dom_sf"/>
</dbReference>
<dbReference type="PROSITE" id="PS50280">
    <property type="entry name" value="SET"/>
    <property type="match status" value="1"/>
</dbReference>
<dbReference type="GO" id="GO:0008270">
    <property type="term" value="F:zinc ion binding"/>
    <property type="evidence" value="ECO:0007669"/>
    <property type="project" value="InterPro"/>
</dbReference>
<evidence type="ECO:0000259" key="9">
    <source>
        <dbReference type="PROSITE" id="PS50280"/>
    </source>
</evidence>
<name>A0A9P4W5Y1_CURKU</name>
<dbReference type="SMART" id="SM00468">
    <property type="entry name" value="PreSET"/>
    <property type="match status" value="1"/>
</dbReference>
<dbReference type="Pfam" id="PF00856">
    <property type="entry name" value="SET"/>
    <property type="match status" value="1"/>
</dbReference>
<dbReference type="InterPro" id="IPR001214">
    <property type="entry name" value="SET_dom"/>
</dbReference>
<evidence type="ECO:0000256" key="3">
    <source>
        <dbReference type="ARBA" id="ARBA00022603"/>
    </source>
</evidence>
<dbReference type="PANTHER" id="PTHR46223:SF3">
    <property type="entry name" value="HISTONE-LYSINE N-METHYLTRANSFERASE SET-23"/>
    <property type="match status" value="1"/>
</dbReference>
<evidence type="ECO:0000256" key="7">
    <source>
        <dbReference type="ARBA" id="ARBA00022833"/>
    </source>
</evidence>
<evidence type="ECO:0000259" key="10">
    <source>
        <dbReference type="PROSITE" id="PS50868"/>
    </source>
</evidence>
<keyword evidence="2" id="KW-0158">Chromosome</keyword>
<comment type="caution">
    <text evidence="11">The sequence shown here is derived from an EMBL/GenBank/DDBJ whole genome shotgun (WGS) entry which is preliminary data.</text>
</comment>